<evidence type="ECO:0000256" key="2">
    <source>
        <dbReference type="SAM" id="Phobius"/>
    </source>
</evidence>
<name>A0AAF5D4Q9_STRER</name>
<dbReference type="GO" id="GO:0016491">
    <property type="term" value="F:oxidoreductase activity"/>
    <property type="evidence" value="ECO:0007669"/>
    <property type="project" value="UniProtKB-KW"/>
</dbReference>
<keyword evidence="3" id="KW-1185">Reference proteome</keyword>
<dbReference type="PANTHER" id="PTHR43157:SF31">
    <property type="entry name" value="PHOSPHATIDYLINOSITOL-GLYCAN BIOSYNTHESIS CLASS F PROTEIN"/>
    <property type="match status" value="1"/>
</dbReference>
<sequence>MENIENCNEDVYDIELLKRHIFTPIYCFSKKIGIPQLDYMNDSKRHNYQFLRLKSQENSLIKYKEIQLTSAPPLQRNFTKIKIKFFIFWFFKKNYKLSMFYGKTTYIFDVLIMLYAKIIVVLSATIYSCIYEVLYFEAEFFNKESQEFLEKKSLDFSEKLDLISIKHAKLYKTISFSHQIIGKYTDFAIFNCTMMIIFGISVYRYYNSTVSNTIQALQYFLPLICLIYLEVIVLLPICFMDKNLQNIKNTILNNSFIWDTKNSKLHGTALSIVTRSDHCEYHGLLMVLSSLLGIAVRYIKGKQFDEEVSAEGKVVVITGASSGIGKCIAEDLNKRGAKVYMVCRNKGKADKVVEELYQNGCDKSRLRVRIADMTDLESVRRFAHMFRDEEPTLDILINNAGILGDGNFVLTKDGHELIWQANYLGHFMLTELLIPQLRHARNGARIVNVSSMLYKKCEKKDIVKEIINDEKNYRCMPAYSRSKAAQVMQARHLSKVLAEQDIHNITINAVHPGAVHTNITHTSVFKSQIIQIFFAPIFWMFFKTEKDGAMCPLFAALSKSLDGVTGKYFSECKEEPLTPLALDDEACKDLYERSKEQIKRH</sequence>
<dbReference type="PRINTS" id="PR00081">
    <property type="entry name" value="GDHRDH"/>
</dbReference>
<dbReference type="PANTHER" id="PTHR43157">
    <property type="entry name" value="PHOSPHATIDYLINOSITOL-GLYCAN BIOSYNTHESIS CLASS F PROTEIN-RELATED"/>
    <property type="match status" value="1"/>
</dbReference>
<feature type="transmembrane region" description="Helical" evidence="2">
    <location>
        <begin position="218"/>
        <end position="239"/>
    </location>
</feature>
<dbReference type="Proteomes" id="UP000035681">
    <property type="component" value="Unplaced"/>
</dbReference>
<dbReference type="AlphaFoldDB" id="A0AAF5D4Q9"/>
<protein>
    <submittedName>
        <fullName evidence="4">Uncharacterized protein</fullName>
    </submittedName>
</protein>
<keyword evidence="2" id="KW-1133">Transmembrane helix</keyword>
<dbReference type="Pfam" id="PF03268">
    <property type="entry name" value="DUF267"/>
    <property type="match status" value="1"/>
</dbReference>
<feature type="transmembrane region" description="Helical" evidence="2">
    <location>
        <begin position="187"/>
        <end position="206"/>
    </location>
</feature>
<dbReference type="InterPro" id="IPR002347">
    <property type="entry name" value="SDR_fam"/>
</dbReference>
<keyword evidence="2" id="KW-0812">Transmembrane</keyword>
<dbReference type="Gene3D" id="3.40.50.720">
    <property type="entry name" value="NAD(P)-binding Rossmann-like Domain"/>
    <property type="match status" value="1"/>
</dbReference>
<accession>A0AAF5D4Q9</accession>
<dbReference type="InterPro" id="IPR036291">
    <property type="entry name" value="NAD(P)-bd_dom_sf"/>
</dbReference>
<reference evidence="4" key="1">
    <citation type="submission" date="2024-02" db="UniProtKB">
        <authorList>
            <consortium name="WormBaseParasite"/>
        </authorList>
    </citation>
    <scope>IDENTIFICATION</scope>
</reference>
<feature type="transmembrane region" description="Helical" evidence="2">
    <location>
        <begin position="106"/>
        <end position="130"/>
    </location>
</feature>
<proteinExistence type="predicted"/>
<evidence type="ECO:0000313" key="3">
    <source>
        <dbReference type="Proteomes" id="UP000035681"/>
    </source>
</evidence>
<dbReference type="SUPFAM" id="SSF51735">
    <property type="entry name" value="NAD(P)-binding Rossmann-fold domains"/>
    <property type="match status" value="1"/>
</dbReference>
<dbReference type="PRINTS" id="PR00080">
    <property type="entry name" value="SDRFAMILY"/>
</dbReference>
<dbReference type="InterPro" id="IPR004950">
    <property type="entry name" value="DUF267_CAE_spp"/>
</dbReference>
<dbReference type="WBParaSite" id="TCONS_00006380.p1">
    <property type="protein sequence ID" value="TCONS_00006380.p1"/>
    <property type="gene ID" value="XLOC_004534"/>
</dbReference>
<dbReference type="CDD" id="cd05327">
    <property type="entry name" value="retinol-DH_like_SDR_c_like"/>
    <property type="match status" value="1"/>
</dbReference>
<keyword evidence="1" id="KW-0560">Oxidoreductase</keyword>
<organism evidence="3 4">
    <name type="scientific">Strongyloides stercoralis</name>
    <name type="common">Threadworm</name>
    <dbReference type="NCBI Taxonomy" id="6248"/>
    <lineage>
        <taxon>Eukaryota</taxon>
        <taxon>Metazoa</taxon>
        <taxon>Ecdysozoa</taxon>
        <taxon>Nematoda</taxon>
        <taxon>Chromadorea</taxon>
        <taxon>Rhabditida</taxon>
        <taxon>Tylenchina</taxon>
        <taxon>Panagrolaimomorpha</taxon>
        <taxon>Strongyloidoidea</taxon>
        <taxon>Strongyloididae</taxon>
        <taxon>Strongyloides</taxon>
    </lineage>
</organism>
<dbReference type="Pfam" id="PF00106">
    <property type="entry name" value="adh_short"/>
    <property type="match status" value="1"/>
</dbReference>
<keyword evidence="2" id="KW-0472">Membrane</keyword>
<evidence type="ECO:0000313" key="4">
    <source>
        <dbReference type="WBParaSite" id="TCONS_00006380.p1"/>
    </source>
</evidence>
<evidence type="ECO:0000256" key="1">
    <source>
        <dbReference type="ARBA" id="ARBA00023002"/>
    </source>
</evidence>